<dbReference type="EMBL" id="KZ825339">
    <property type="protein sequence ID" value="RAH46264.1"/>
    <property type="molecule type" value="Genomic_DNA"/>
</dbReference>
<name>A0ACD1GAW3_9EURO</name>
<protein>
    <submittedName>
        <fullName evidence="1">Fungal fucose-specific lectin</fullName>
    </submittedName>
</protein>
<sequence length="309" mass="35269">MSNAGAQEIRFRCAIAAVGSEDNFQVYTQDTNGRIRETRFHDGQWSGGSQHDVVAQAILGSPIAAVCRTSNTQVNLFFIGEDRVVREVYRDNHGRWHEGSLNRHQIRVAPYSMMAACCHRVKNTTHLRVYVQMQDNTIQELGQDDEKHGWSKMTNLGRTLPGSGLACVSPKSSDSHESTMKIRVYHQNDDLSLREKLYDGRHWKDGEFSVSKAPPRTDLAATVFHNDRIRVYFVHEDNQVMEMACDDDKWQRGGFRQQCVPGSQVAALAFSRREVQLRVFFQSGKHVTGVTEWKYEREWKQGKEALPPA</sequence>
<proteinExistence type="predicted"/>
<dbReference type="Proteomes" id="UP000249057">
    <property type="component" value="Unassembled WGS sequence"/>
</dbReference>
<organism evidence="1 2">
    <name type="scientific">Aspergillus brunneoviolaceus CBS 621.78</name>
    <dbReference type="NCBI Taxonomy" id="1450534"/>
    <lineage>
        <taxon>Eukaryota</taxon>
        <taxon>Fungi</taxon>
        <taxon>Dikarya</taxon>
        <taxon>Ascomycota</taxon>
        <taxon>Pezizomycotina</taxon>
        <taxon>Eurotiomycetes</taxon>
        <taxon>Eurotiomycetidae</taxon>
        <taxon>Eurotiales</taxon>
        <taxon>Aspergillaceae</taxon>
        <taxon>Aspergillus</taxon>
        <taxon>Aspergillus subgen. Circumdati</taxon>
    </lineage>
</organism>
<keyword evidence="2" id="KW-1185">Reference proteome</keyword>
<accession>A0ACD1GAW3</accession>
<evidence type="ECO:0000313" key="1">
    <source>
        <dbReference type="EMBL" id="RAH46264.1"/>
    </source>
</evidence>
<gene>
    <name evidence="1" type="ORF">BO95DRAFT_120590</name>
</gene>
<reference evidence="1" key="1">
    <citation type="submission" date="2018-02" db="EMBL/GenBank/DDBJ databases">
        <title>The genomes of Aspergillus section Nigri reveals drivers in fungal speciation.</title>
        <authorList>
            <consortium name="DOE Joint Genome Institute"/>
            <person name="Vesth T.C."/>
            <person name="Nybo J."/>
            <person name="Theobald S."/>
            <person name="Brandl J."/>
            <person name="Frisvad J.C."/>
            <person name="Nielsen K.F."/>
            <person name="Lyhne E.K."/>
            <person name="Kogle M.E."/>
            <person name="Kuo A."/>
            <person name="Riley R."/>
            <person name="Clum A."/>
            <person name="Nolan M."/>
            <person name="Lipzen A."/>
            <person name="Salamov A."/>
            <person name="Henrissat B."/>
            <person name="Wiebenga A."/>
            <person name="De vries R.P."/>
            <person name="Grigoriev I.V."/>
            <person name="Mortensen U.H."/>
            <person name="Andersen M.R."/>
            <person name="Baker S.E."/>
        </authorList>
    </citation>
    <scope>NUCLEOTIDE SEQUENCE</scope>
    <source>
        <strain evidence="1">CBS 621.78</strain>
    </source>
</reference>
<evidence type="ECO:0000313" key="2">
    <source>
        <dbReference type="Proteomes" id="UP000249057"/>
    </source>
</evidence>